<reference evidence="2" key="2">
    <citation type="submission" date="2020-05" db="UniProtKB">
        <authorList>
            <consortium name="EnsemblMetazoa"/>
        </authorList>
    </citation>
    <scope>IDENTIFICATION</scope>
    <source>
        <strain evidence="2">wikel</strain>
    </source>
</reference>
<gene>
    <name evidence="1" type="ORF">IscW_ISCW012997</name>
</gene>
<dbReference type="HOGENOM" id="CLU_1763414_0_0_1"/>
<name>B7QFD4_IXOSC</name>
<dbReference type="Proteomes" id="UP000001555">
    <property type="component" value="Unassembled WGS sequence"/>
</dbReference>
<dbReference type="PaxDb" id="6945-B7QFD4"/>
<evidence type="ECO:0000313" key="3">
    <source>
        <dbReference type="Proteomes" id="UP000001555"/>
    </source>
</evidence>
<dbReference type="EnsemblMetazoa" id="ISCW012997-RA">
    <property type="protein sequence ID" value="ISCW012997-PA"/>
    <property type="gene ID" value="ISCW012997"/>
</dbReference>
<evidence type="ECO:0000313" key="1">
    <source>
        <dbReference type="EMBL" id="EEC17556.1"/>
    </source>
</evidence>
<protein>
    <submittedName>
        <fullName evidence="1 2">Uncharacterized protein</fullName>
    </submittedName>
</protein>
<dbReference type="AlphaFoldDB" id="B7QFD4"/>
<evidence type="ECO:0000313" key="2">
    <source>
        <dbReference type="EnsemblMetazoa" id="ISCW012997-PA"/>
    </source>
</evidence>
<feature type="non-terminal residue" evidence="1">
    <location>
        <position position="1"/>
    </location>
</feature>
<dbReference type="VEuPathDB" id="VectorBase:ISCI012997"/>
<proteinExistence type="predicted"/>
<dbReference type="InParanoid" id="B7QFD4"/>
<keyword evidence="3" id="KW-1185">Reference proteome</keyword>
<accession>B7QFD4</accession>
<reference evidence="1 3" key="1">
    <citation type="submission" date="2008-03" db="EMBL/GenBank/DDBJ databases">
        <title>Annotation of Ixodes scapularis.</title>
        <authorList>
            <consortium name="Ixodes scapularis Genome Project Consortium"/>
            <person name="Caler E."/>
            <person name="Hannick L.I."/>
            <person name="Bidwell S."/>
            <person name="Joardar V."/>
            <person name="Thiagarajan M."/>
            <person name="Amedeo P."/>
            <person name="Galinsky K.J."/>
            <person name="Schobel S."/>
            <person name="Inman J."/>
            <person name="Hostetler J."/>
            <person name="Miller J."/>
            <person name="Hammond M."/>
            <person name="Megy K."/>
            <person name="Lawson D."/>
            <person name="Kodira C."/>
            <person name="Sutton G."/>
            <person name="Meyer J."/>
            <person name="Hill C.A."/>
            <person name="Birren B."/>
            <person name="Nene V."/>
            <person name="Collins F."/>
            <person name="Alarcon-Chaidez F."/>
            <person name="Wikel S."/>
            <person name="Strausberg R."/>
        </authorList>
    </citation>
    <scope>NUCLEOTIDE SEQUENCE [LARGE SCALE GENOMIC DNA]</scope>
    <source>
        <strain evidence="3">Wikel</strain>
        <strain evidence="1">Wikel colony</strain>
    </source>
</reference>
<dbReference type="EMBL" id="DS925185">
    <property type="protein sequence ID" value="EEC17556.1"/>
    <property type="molecule type" value="Genomic_DNA"/>
</dbReference>
<dbReference type="VEuPathDB" id="VectorBase:ISCW012997"/>
<sequence>AFPCRPLRRSRRRRCWWLRRLRPRRPRFWWLRRLRPRWSRRLRRLRPRWSGRLRARLWWSLWRKLRRKLRWILRRSLRRPRWRILRLISSSDLLDTLLFSCDLQHSGPSRNQDAQYSKGHSNKSTVKCKTHVFKINTVNISKYCLLDL</sequence>
<organism>
    <name type="scientific">Ixodes scapularis</name>
    <name type="common">Black-legged tick</name>
    <name type="synonym">Deer tick</name>
    <dbReference type="NCBI Taxonomy" id="6945"/>
    <lineage>
        <taxon>Eukaryota</taxon>
        <taxon>Metazoa</taxon>
        <taxon>Ecdysozoa</taxon>
        <taxon>Arthropoda</taxon>
        <taxon>Chelicerata</taxon>
        <taxon>Arachnida</taxon>
        <taxon>Acari</taxon>
        <taxon>Parasitiformes</taxon>
        <taxon>Ixodida</taxon>
        <taxon>Ixodoidea</taxon>
        <taxon>Ixodidae</taxon>
        <taxon>Ixodinae</taxon>
        <taxon>Ixodes</taxon>
    </lineage>
</organism>
<dbReference type="EMBL" id="ABJB010118591">
    <property type="status" value="NOT_ANNOTATED_CDS"/>
    <property type="molecule type" value="Genomic_DNA"/>
</dbReference>